<gene>
    <name evidence="1" type="primary">ORF3284</name>
</gene>
<protein>
    <submittedName>
        <fullName evidence="1">Uncharacterized protein</fullName>
    </submittedName>
</protein>
<reference evidence="1" key="1">
    <citation type="submission" date="2014-12" db="EMBL/GenBank/DDBJ databases">
        <title>Insight into the proteome of Arion vulgaris.</title>
        <authorList>
            <person name="Aradska J."/>
            <person name="Bulat T."/>
            <person name="Smidak R."/>
            <person name="Sarate P."/>
            <person name="Gangsoo J."/>
            <person name="Sialana F."/>
            <person name="Bilban M."/>
            <person name="Lubec G."/>
        </authorList>
    </citation>
    <scope>NUCLEOTIDE SEQUENCE</scope>
    <source>
        <tissue evidence="1">Skin</tissue>
    </source>
</reference>
<feature type="non-terminal residue" evidence="1">
    <location>
        <position position="49"/>
    </location>
</feature>
<dbReference type="AlphaFoldDB" id="A0A0B6XY10"/>
<accession>A0A0B6XY10</accession>
<evidence type="ECO:0000313" key="1">
    <source>
        <dbReference type="EMBL" id="CEK48175.1"/>
    </source>
</evidence>
<sequence>MLEVCVAKRSSYLSCVLKDCEFESEPCYSVFRIVTGVREFVLCAKLLEG</sequence>
<organism evidence="1">
    <name type="scientific">Arion vulgaris</name>
    <dbReference type="NCBI Taxonomy" id="1028688"/>
    <lineage>
        <taxon>Eukaryota</taxon>
        <taxon>Metazoa</taxon>
        <taxon>Spiralia</taxon>
        <taxon>Lophotrochozoa</taxon>
        <taxon>Mollusca</taxon>
        <taxon>Gastropoda</taxon>
        <taxon>Heterobranchia</taxon>
        <taxon>Euthyneura</taxon>
        <taxon>Panpulmonata</taxon>
        <taxon>Eupulmonata</taxon>
        <taxon>Stylommatophora</taxon>
        <taxon>Helicina</taxon>
        <taxon>Arionoidea</taxon>
        <taxon>Arionidae</taxon>
        <taxon>Arion</taxon>
    </lineage>
</organism>
<dbReference type="EMBL" id="HACG01001310">
    <property type="protein sequence ID" value="CEK48175.1"/>
    <property type="molecule type" value="Transcribed_RNA"/>
</dbReference>
<proteinExistence type="predicted"/>
<name>A0A0B6XY10_9EUPU</name>